<evidence type="ECO:0000313" key="5">
    <source>
        <dbReference type="Proteomes" id="UP001179842"/>
    </source>
</evidence>
<feature type="domain" description="Glycosyltransferase 2-like" evidence="3">
    <location>
        <begin position="5"/>
        <end position="137"/>
    </location>
</feature>
<dbReference type="Proteomes" id="UP001179842">
    <property type="component" value="Chromosome"/>
</dbReference>
<evidence type="ECO:0000256" key="2">
    <source>
        <dbReference type="ARBA" id="ARBA00022679"/>
    </source>
</evidence>
<dbReference type="Gene3D" id="3.90.550.10">
    <property type="entry name" value="Spore Coat Polysaccharide Biosynthesis Protein SpsA, Chain A"/>
    <property type="match status" value="1"/>
</dbReference>
<dbReference type="CDD" id="cd00761">
    <property type="entry name" value="Glyco_tranf_GTA_type"/>
    <property type="match status" value="1"/>
</dbReference>
<dbReference type="EMBL" id="CP122979">
    <property type="protein sequence ID" value="WGI36609.1"/>
    <property type="molecule type" value="Genomic_DNA"/>
</dbReference>
<accession>A0ABY8LTP2</accession>
<name>A0ABY8LTP2_9BACT</name>
<evidence type="ECO:0000259" key="3">
    <source>
        <dbReference type="Pfam" id="PF00535"/>
    </source>
</evidence>
<dbReference type="InterPro" id="IPR001173">
    <property type="entry name" value="Glyco_trans_2-like"/>
</dbReference>
<dbReference type="PANTHER" id="PTHR22916">
    <property type="entry name" value="GLYCOSYLTRANSFERASE"/>
    <property type="match status" value="1"/>
</dbReference>
<gene>
    <name evidence="4" type="ORF">QEG99_04055</name>
</gene>
<dbReference type="PANTHER" id="PTHR22916:SF51">
    <property type="entry name" value="GLYCOSYLTRANSFERASE EPSH-RELATED"/>
    <property type="match status" value="1"/>
</dbReference>
<keyword evidence="1 4" id="KW-0328">Glycosyltransferase</keyword>
<dbReference type="Pfam" id="PF00535">
    <property type="entry name" value="Glycos_transf_2"/>
    <property type="match status" value="1"/>
</dbReference>
<proteinExistence type="predicted"/>
<organism evidence="4 5">
    <name type="scientific">Mesomycoplasma lagogenitalium</name>
    <dbReference type="NCBI Taxonomy" id="171286"/>
    <lineage>
        <taxon>Bacteria</taxon>
        <taxon>Bacillati</taxon>
        <taxon>Mycoplasmatota</taxon>
        <taxon>Mycoplasmoidales</taxon>
        <taxon>Metamycoplasmataceae</taxon>
        <taxon>Mesomycoplasma</taxon>
    </lineage>
</organism>
<dbReference type="EC" id="2.4.-.-" evidence="4"/>
<evidence type="ECO:0000313" key="4">
    <source>
        <dbReference type="EMBL" id="WGI36609.1"/>
    </source>
</evidence>
<protein>
    <submittedName>
        <fullName evidence="4">Glycosyltransferase family 2 protein</fullName>
        <ecNumber evidence="4">2.4.-.-</ecNumber>
    </submittedName>
</protein>
<reference evidence="4" key="1">
    <citation type="submission" date="2023-04" db="EMBL/GenBank/DDBJ databases">
        <title>Completed genome of Mycoplasma lagogenitalium type strain 12MS.</title>
        <authorList>
            <person name="Spergser J."/>
        </authorList>
    </citation>
    <scope>NUCLEOTIDE SEQUENCE</scope>
    <source>
        <strain evidence="4">12MS</strain>
    </source>
</reference>
<sequence>MNKISLLIPCFNKQEFYPKLFKCLKNQIDKNFDVIFLNDKSTDNTQFMLEKFQEENHKLFNIEIISLDQNGGLANARNILIEQCKTDYFYFLDPDDQIYNYTIEEFNKAIKENNYQIIYAKNILVLNNIRVFNFLRKIDFSSNKTKEDPVIFLEKESYFIWNKAINKRWFLEQNLPFKKGYIFEDFAVTINLFYRATKTKYINKNTYKYDLNFKGLSKKQSPNRIMGIAHNLDYLYSELKLSQNYHEWEKIEKFFFKNIFIHLFFSSNWNVIKKNKKLFEKPMCELFKTFKRHNIDEKLKRYQSFFSLLFKNAITNYQKAKQLFSKCNI</sequence>
<evidence type="ECO:0000256" key="1">
    <source>
        <dbReference type="ARBA" id="ARBA00022676"/>
    </source>
</evidence>
<keyword evidence="2 4" id="KW-0808">Transferase</keyword>
<dbReference type="SUPFAM" id="SSF53448">
    <property type="entry name" value="Nucleotide-diphospho-sugar transferases"/>
    <property type="match status" value="1"/>
</dbReference>
<dbReference type="GO" id="GO:0016757">
    <property type="term" value="F:glycosyltransferase activity"/>
    <property type="evidence" value="ECO:0007669"/>
    <property type="project" value="UniProtKB-KW"/>
</dbReference>
<keyword evidence="5" id="KW-1185">Reference proteome</keyword>
<dbReference type="InterPro" id="IPR029044">
    <property type="entry name" value="Nucleotide-diphossugar_trans"/>
</dbReference>
<dbReference type="RefSeq" id="WP_280101910.1">
    <property type="nucleotide sequence ID" value="NZ_CP122979.1"/>
</dbReference>